<dbReference type="SUPFAM" id="SSF48726">
    <property type="entry name" value="Immunoglobulin"/>
    <property type="match status" value="1"/>
</dbReference>
<sequence length="111" mass="12525">MFLLLTGLVAGDSIEPDKGTEKNSQETKTVKLSCSYSTNSANVLLYWYRQYPNREPQFLLYKYAPSLGDHEDTSDDRFHSATTQTSTELTITDVRLSDLALYYCAVRVGAQ</sequence>
<dbReference type="Pfam" id="PF07686">
    <property type="entry name" value="V-set"/>
    <property type="match status" value="1"/>
</dbReference>
<proteinExistence type="predicted"/>
<reference evidence="7" key="1">
    <citation type="submission" date="2025-08" db="UniProtKB">
        <authorList>
            <consortium name="Ensembl"/>
        </authorList>
    </citation>
    <scope>IDENTIFICATION</scope>
</reference>
<dbReference type="Proteomes" id="UP000472260">
    <property type="component" value="Unassembled WGS sequence"/>
</dbReference>
<dbReference type="InterPro" id="IPR007110">
    <property type="entry name" value="Ig-like_dom"/>
</dbReference>
<keyword evidence="5" id="KW-0391">Immunity</keyword>
<dbReference type="SMART" id="SM00406">
    <property type="entry name" value="IGv"/>
    <property type="match status" value="1"/>
</dbReference>
<evidence type="ECO:0000256" key="1">
    <source>
        <dbReference type="ARBA" id="ARBA00022729"/>
    </source>
</evidence>
<reference evidence="7" key="2">
    <citation type="submission" date="2025-09" db="UniProtKB">
        <authorList>
            <consortium name="Ensembl"/>
        </authorList>
    </citation>
    <scope>IDENTIFICATION</scope>
</reference>
<dbReference type="AlphaFoldDB" id="A0A671PJ58"/>
<evidence type="ECO:0000313" key="7">
    <source>
        <dbReference type="Ensembl" id="ENSSANP00000056204.1"/>
    </source>
</evidence>
<dbReference type="InterPro" id="IPR051287">
    <property type="entry name" value="TCR_variable_region"/>
</dbReference>
<dbReference type="InterPro" id="IPR013783">
    <property type="entry name" value="Ig-like_fold"/>
</dbReference>
<evidence type="ECO:0000256" key="4">
    <source>
        <dbReference type="ARBA" id="ARBA00023319"/>
    </source>
</evidence>
<keyword evidence="3" id="KW-0675">Receptor</keyword>
<dbReference type="PROSITE" id="PS50835">
    <property type="entry name" value="IG_LIKE"/>
    <property type="match status" value="1"/>
</dbReference>
<keyword evidence="1" id="KW-0732">Signal</keyword>
<dbReference type="GO" id="GO:0002250">
    <property type="term" value="P:adaptive immune response"/>
    <property type="evidence" value="ECO:0007669"/>
    <property type="project" value="UniProtKB-KW"/>
</dbReference>
<evidence type="ECO:0000256" key="5">
    <source>
        <dbReference type="ARBA" id="ARBA00043266"/>
    </source>
</evidence>
<dbReference type="Ensembl" id="ENSSANT00000059809.1">
    <property type="protein sequence ID" value="ENSSANP00000056204.1"/>
    <property type="gene ID" value="ENSSANG00000028149.1"/>
</dbReference>
<dbReference type="InterPro" id="IPR013106">
    <property type="entry name" value="Ig_V-set"/>
</dbReference>
<evidence type="ECO:0000256" key="2">
    <source>
        <dbReference type="ARBA" id="ARBA00023130"/>
    </source>
</evidence>
<keyword evidence="5" id="KW-1279">T cell receptor</keyword>
<dbReference type="PANTHER" id="PTHR19367:SF18">
    <property type="entry name" value="T CELL RECEPTOR ALPHA VARIABLE 16"/>
    <property type="match status" value="1"/>
</dbReference>
<accession>A0A671PJ58</accession>
<organism evidence="7 8">
    <name type="scientific">Sinocyclocheilus anshuiensis</name>
    <dbReference type="NCBI Taxonomy" id="1608454"/>
    <lineage>
        <taxon>Eukaryota</taxon>
        <taxon>Metazoa</taxon>
        <taxon>Chordata</taxon>
        <taxon>Craniata</taxon>
        <taxon>Vertebrata</taxon>
        <taxon>Euteleostomi</taxon>
        <taxon>Actinopterygii</taxon>
        <taxon>Neopterygii</taxon>
        <taxon>Teleostei</taxon>
        <taxon>Ostariophysi</taxon>
        <taxon>Cypriniformes</taxon>
        <taxon>Cyprinidae</taxon>
        <taxon>Cyprininae</taxon>
        <taxon>Sinocyclocheilus</taxon>
    </lineage>
</organism>
<dbReference type="Gene3D" id="2.60.40.10">
    <property type="entry name" value="Immunoglobulins"/>
    <property type="match status" value="1"/>
</dbReference>
<dbReference type="PANTHER" id="PTHR19367">
    <property type="entry name" value="T-CELL RECEPTOR ALPHA CHAIN V REGION"/>
    <property type="match status" value="1"/>
</dbReference>
<keyword evidence="8" id="KW-1185">Reference proteome</keyword>
<evidence type="ECO:0000259" key="6">
    <source>
        <dbReference type="PROSITE" id="PS50835"/>
    </source>
</evidence>
<keyword evidence="2" id="KW-1064">Adaptive immunity</keyword>
<evidence type="ECO:0000256" key="3">
    <source>
        <dbReference type="ARBA" id="ARBA00023170"/>
    </source>
</evidence>
<dbReference type="GO" id="GO:0042101">
    <property type="term" value="C:T cell receptor complex"/>
    <property type="evidence" value="ECO:0007669"/>
    <property type="project" value="UniProtKB-KW"/>
</dbReference>
<feature type="domain" description="Ig-like" evidence="6">
    <location>
        <begin position="16"/>
        <end position="111"/>
    </location>
</feature>
<dbReference type="InterPro" id="IPR036179">
    <property type="entry name" value="Ig-like_dom_sf"/>
</dbReference>
<keyword evidence="4" id="KW-0393">Immunoglobulin domain</keyword>
<protein>
    <recommendedName>
        <fullName evidence="6">Ig-like domain-containing protein</fullName>
    </recommendedName>
</protein>
<name>A0A671PJ58_9TELE</name>
<evidence type="ECO:0000313" key="8">
    <source>
        <dbReference type="Proteomes" id="UP000472260"/>
    </source>
</evidence>